<reference evidence="1 2" key="1">
    <citation type="journal article" date="2020" name="bioRxiv">
        <title>Metabolic contributions of an alphaproteobacterial endosymbiont in the apicomplexan Cardiosporidium cionae.</title>
        <authorList>
            <person name="Hunter E.S."/>
            <person name="Paight C.J."/>
            <person name="Lane C.E."/>
        </authorList>
    </citation>
    <scope>NUCLEOTIDE SEQUENCE [LARGE SCALE GENOMIC DNA]</scope>
    <source>
        <strain evidence="1">ESH_2018</strain>
    </source>
</reference>
<sequence>MLFSYGRYLPLFESTLQDISYTKWLKYKFVDFSEWIFRCLQPQFPDFSERILLLVKSLVTANKATSSSLLRCFYIPSISLHVCVCLAVLSSKIDSMLQQRLNRFVEKLESKPLDEYFWRDFVELMLQQRSSAFSNFTGNHDTLNMALYLMVCTSTMGWDEAGKEYIQPTLFQSSSELGMAYFLCLLQSLCFTYHIPVCVVLMNVELFYRSSYLRTGGGASFFDSFTHSILKIYPVPHIFATSDALFTLQNFKHIMANSSLGESSSSPEKPTMNEFPSLSMDVEASPLTRIHTSIIQIPEWTKAMARAAFIPSLLDSESLFESIWEAVGGNVKLLEKIASDLRIQKLQLDAEQMKYAHNEKGEEMLLKDVGFDYADLTTKSSFKELLELQKTLKLNALIRNLPEKTLRSDVLQFEWKMNQFFSLKLIEDLRLQMQNSISFYSTVFETIRLLLHQPYTYCQDVEAMKHPIILGLLDVNILTVAFLPTRFSITDRFTYNLLRSYLELHYESLSWRDKMRYTTTTWINRKAYKNALLRLEKSL</sequence>
<dbReference type="Proteomes" id="UP000823046">
    <property type="component" value="Unassembled WGS sequence"/>
</dbReference>
<dbReference type="EMBL" id="JADAQX010000325">
    <property type="protein sequence ID" value="KAF8820688.1"/>
    <property type="molecule type" value="Genomic_DNA"/>
</dbReference>
<accession>A0ABQ7J9J8</accession>
<protein>
    <submittedName>
        <fullName evidence="1">Uncharacterized protein</fullName>
    </submittedName>
</protein>
<comment type="caution">
    <text evidence="1">The sequence shown here is derived from an EMBL/GenBank/DDBJ whole genome shotgun (WGS) entry which is preliminary data.</text>
</comment>
<name>A0ABQ7J9J8_9APIC</name>
<organism evidence="1 2">
    <name type="scientific">Cardiosporidium cionae</name>
    <dbReference type="NCBI Taxonomy" id="476202"/>
    <lineage>
        <taxon>Eukaryota</taxon>
        <taxon>Sar</taxon>
        <taxon>Alveolata</taxon>
        <taxon>Apicomplexa</taxon>
        <taxon>Aconoidasida</taxon>
        <taxon>Nephromycida</taxon>
        <taxon>Cardiosporidium</taxon>
    </lineage>
</organism>
<evidence type="ECO:0000313" key="1">
    <source>
        <dbReference type="EMBL" id="KAF8820688.1"/>
    </source>
</evidence>
<keyword evidence="2" id="KW-1185">Reference proteome</keyword>
<evidence type="ECO:0000313" key="2">
    <source>
        <dbReference type="Proteomes" id="UP000823046"/>
    </source>
</evidence>
<proteinExistence type="predicted"/>
<gene>
    <name evidence="1" type="ORF">IE077_002918</name>
</gene>